<name>A0A1Q5UE77_9EURO</name>
<comment type="caution">
    <text evidence="2">The sequence shown here is derived from an EMBL/GenBank/DDBJ whole genome shotgun (WGS) entry which is preliminary data.</text>
</comment>
<dbReference type="AlphaFoldDB" id="A0A1Q5UE77"/>
<protein>
    <submittedName>
        <fullName evidence="2">Uncharacterized protein</fullName>
    </submittedName>
</protein>
<dbReference type="EMBL" id="MNBE01000312">
    <property type="protein sequence ID" value="OKP10778.1"/>
    <property type="molecule type" value="Genomic_DNA"/>
</dbReference>
<evidence type="ECO:0000313" key="2">
    <source>
        <dbReference type="EMBL" id="OKP10778.1"/>
    </source>
</evidence>
<gene>
    <name evidence="2" type="ORF">PENSUB_3795</name>
</gene>
<reference evidence="2 3" key="1">
    <citation type="submission" date="2016-10" db="EMBL/GenBank/DDBJ databases">
        <title>Genome sequence of the ascomycete fungus Penicillium subrubescens.</title>
        <authorList>
            <person name="De Vries R.P."/>
            <person name="Peng M."/>
            <person name="Dilokpimol A."/>
            <person name="Hilden K."/>
            <person name="Makela M.R."/>
            <person name="Grigoriev I."/>
            <person name="Riley R."/>
            <person name="Granchi Z."/>
        </authorList>
    </citation>
    <scope>NUCLEOTIDE SEQUENCE [LARGE SCALE GENOMIC DNA]</scope>
    <source>
        <strain evidence="2 3">CBS 132785</strain>
    </source>
</reference>
<feature type="compositionally biased region" description="Basic and acidic residues" evidence="1">
    <location>
        <begin position="10"/>
        <end position="27"/>
    </location>
</feature>
<feature type="non-terminal residue" evidence="2">
    <location>
        <position position="1"/>
    </location>
</feature>
<proteinExistence type="predicted"/>
<accession>A0A1Q5UE77</accession>
<evidence type="ECO:0000256" key="1">
    <source>
        <dbReference type="SAM" id="MobiDB-lite"/>
    </source>
</evidence>
<sequence>VKPQSQDSILRPRDANRSIKERKEKAYGFKPSQLSDETIQRAKDSAKEAKDKGELFFMG</sequence>
<feature type="compositionally biased region" description="Basic and acidic residues" evidence="1">
    <location>
        <begin position="38"/>
        <end position="59"/>
    </location>
</feature>
<evidence type="ECO:0000313" key="3">
    <source>
        <dbReference type="Proteomes" id="UP000186955"/>
    </source>
</evidence>
<feature type="region of interest" description="Disordered" evidence="1">
    <location>
        <begin position="1"/>
        <end position="59"/>
    </location>
</feature>
<organism evidence="2 3">
    <name type="scientific">Penicillium subrubescens</name>
    <dbReference type="NCBI Taxonomy" id="1316194"/>
    <lineage>
        <taxon>Eukaryota</taxon>
        <taxon>Fungi</taxon>
        <taxon>Dikarya</taxon>
        <taxon>Ascomycota</taxon>
        <taxon>Pezizomycotina</taxon>
        <taxon>Eurotiomycetes</taxon>
        <taxon>Eurotiomycetidae</taxon>
        <taxon>Eurotiales</taxon>
        <taxon>Aspergillaceae</taxon>
        <taxon>Penicillium</taxon>
    </lineage>
</organism>
<keyword evidence="3" id="KW-1185">Reference proteome</keyword>
<dbReference type="Proteomes" id="UP000186955">
    <property type="component" value="Unassembled WGS sequence"/>
</dbReference>